<comment type="similarity">
    <text evidence="1">Belongs to the AAA ATPase family.</text>
</comment>
<dbReference type="InterPro" id="IPR038100">
    <property type="entry name" value="NLV2_N_sf"/>
</dbReference>
<reference evidence="6 7" key="1">
    <citation type="journal article" date="2010" name="Science">
        <title>Genomic comparison of the ants Camponotus floridanus and Harpegnathos saltator.</title>
        <authorList>
            <person name="Bonasio R."/>
            <person name="Zhang G."/>
            <person name="Ye C."/>
            <person name="Mutti N.S."/>
            <person name="Fang X."/>
            <person name="Qin N."/>
            <person name="Donahue G."/>
            <person name="Yang P."/>
            <person name="Li Q."/>
            <person name="Li C."/>
            <person name="Zhang P."/>
            <person name="Huang Z."/>
            <person name="Berger S.L."/>
            <person name="Reinberg D."/>
            <person name="Wang J."/>
            <person name="Liebig J."/>
        </authorList>
    </citation>
    <scope>NUCLEOTIDE SEQUENCE [LARGE SCALE GENOMIC DNA]</scope>
    <source>
        <strain evidence="7">C129</strain>
    </source>
</reference>
<dbReference type="InterPro" id="IPR003960">
    <property type="entry name" value="ATPase_AAA_CS"/>
</dbReference>
<keyword evidence="3" id="KW-0067">ATP-binding</keyword>
<feature type="region of interest" description="Disordered" evidence="4">
    <location>
        <begin position="145"/>
        <end position="270"/>
    </location>
</feature>
<dbReference type="InterPro" id="IPR003593">
    <property type="entry name" value="AAA+_ATPase"/>
</dbReference>
<name>E2AYL6_CAMFO</name>
<dbReference type="FunFam" id="3.40.50.300:FF:000149">
    <property type="entry name" value="Nuclear valosin-containing protein-like"/>
    <property type="match status" value="1"/>
</dbReference>
<dbReference type="FunFam" id="3.40.50.300:FF:000600">
    <property type="entry name" value="Nuclear valosin-containing protein-like"/>
    <property type="match status" value="1"/>
</dbReference>
<evidence type="ECO:0000256" key="1">
    <source>
        <dbReference type="ARBA" id="ARBA00006914"/>
    </source>
</evidence>
<dbReference type="CDD" id="cd19518">
    <property type="entry name" value="RecA-like_NVL_r1-like"/>
    <property type="match status" value="1"/>
</dbReference>
<feature type="domain" description="AAA+ ATPase" evidence="5">
    <location>
        <begin position="322"/>
        <end position="461"/>
    </location>
</feature>
<dbReference type="GO" id="GO:0003723">
    <property type="term" value="F:RNA binding"/>
    <property type="evidence" value="ECO:0007669"/>
    <property type="project" value="TreeGrafter"/>
</dbReference>
<dbReference type="PROSITE" id="PS00674">
    <property type="entry name" value="AAA"/>
    <property type="match status" value="2"/>
</dbReference>
<evidence type="ECO:0000259" key="5">
    <source>
        <dbReference type="SMART" id="SM00382"/>
    </source>
</evidence>
<protein>
    <submittedName>
        <fullName evidence="6">Nuclear valosin-containing protein-like</fullName>
    </submittedName>
</protein>
<feature type="domain" description="AAA+ ATPase" evidence="5">
    <location>
        <begin position="688"/>
        <end position="824"/>
    </location>
</feature>
<dbReference type="InterPro" id="IPR027417">
    <property type="entry name" value="P-loop_NTPase"/>
</dbReference>
<dbReference type="InParanoid" id="E2AYL6"/>
<dbReference type="InterPro" id="IPR050168">
    <property type="entry name" value="AAA_ATPase_domain"/>
</dbReference>
<dbReference type="Gene3D" id="1.10.8.60">
    <property type="match status" value="2"/>
</dbReference>
<dbReference type="GO" id="GO:1990275">
    <property type="term" value="F:preribosome binding"/>
    <property type="evidence" value="ECO:0007669"/>
    <property type="project" value="TreeGrafter"/>
</dbReference>
<dbReference type="OrthoDB" id="27435at2759"/>
<dbReference type="CDD" id="cd19530">
    <property type="entry name" value="RecA-like_NVL_r2-like"/>
    <property type="match status" value="1"/>
</dbReference>
<dbReference type="PANTHER" id="PTHR23077">
    <property type="entry name" value="AAA-FAMILY ATPASE"/>
    <property type="match status" value="1"/>
</dbReference>
<dbReference type="GO" id="GO:0042254">
    <property type="term" value="P:ribosome biogenesis"/>
    <property type="evidence" value="ECO:0007669"/>
    <property type="project" value="TreeGrafter"/>
</dbReference>
<evidence type="ECO:0000256" key="4">
    <source>
        <dbReference type="SAM" id="MobiDB-lite"/>
    </source>
</evidence>
<feature type="compositionally biased region" description="Polar residues" evidence="4">
    <location>
        <begin position="185"/>
        <end position="206"/>
    </location>
</feature>
<dbReference type="Pfam" id="PF16725">
    <property type="entry name" value="Nucleolin_bd"/>
    <property type="match status" value="1"/>
</dbReference>
<evidence type="ECO:0000313" key="6">
    <source>
        <dbReference type="EMBL" id="EFN61467.1"/>
    </source>
</evidence>
<dbReference type="Gene3D" id="3.40.50.300">
    <property type="entry name" value="P-loop containing nucleotide triphosphate hydrolases"/>
    <property type="match status" value="2"/>
</dbReference>
<dbReference type="InterPro" id="IPR031996">
    <property type="entry name" value="NVL2_nucleolin-bd"/>
</dbReference>
<feature type="compositionally biased region" description="Polar residues" evidence="4">
    <location>
        <begin position="239"/>
        <end position="255"/>
    </location>
</feature>
<gene>
    <name evidence="6" type="ORF">EAG_03399</name>
</gene>
<dbReference type="Pfam" id="PF17862">
    <property type="entry name" value="AAA_lid_3"/>
    <property type="match status" value="2"/>
</dbReference>
<dbReference type="STRING" id="104421.E2AYL6"/>
<accession>E2AYL6</accession>
<dbReference type="OMA" id="GLWSTHR"/>
<organism evidence="7">
    <name type="scientific">Camponotus floridanus</name>
    <name type="common">Florida carpenter ant</name>
    <dbReference type="NCBI Taxonomy" id="104421"/>
    <lineage>
        <taxon>Eukaryota</taxon>
        <taxon>Metazoa</taxon>
        <taxon>Ecdysozoa</taxon>
        <taxon>Arthropoda</taxon>
        <taxon>Hexapoda</taxon>
        <taxon>Insecta</taxon>
        <taxon>Pterygota</taxon>
        <taxon>Neoptera</taxon>
        <taxon>Endopterygota</taxon>
        <taxon>Hymenoptera</taxon>
        <taxon>Apocrita</taxon>
        <taxon>Aculeata</taxon>
        <taxon>Formicoidea</taxon>
        <taxon>Formicidae</taxon>
        <taxon>Formicinae</taxon>
        <taxon>Camponotus</taxon>
    </lineage>
</organism>
<dbReference type="InterPro" id="IPR041569">
    <property type="entry name" value="AAA_lid_3"/>
</dbReference>
<dbReference type="Pfam" id="PF00004">
    <property type="entry name" value="AAA"/>
    <property type="match status" value="2"/>
</dbReference>
<dbReference type="EMBL" id="GL443930">
    <property type="protein sequence ID" value="EFN61467.1"/>
    <property type="molecule type" value="Genomic_DNA"/>
</dbReference>
<dbReference type="SUPFAM" id="SSF52540">
    <property type="entry name" value="P-loop containing nucleoside triphosphate hydrolases"/>
    <property type="match status" value="2"/>
</dbReference>
<dbReference type="PANTHER" id="PTHR23077:SF171">
    <property type="entry name" value="NUCLEAR VALOSIN-CONTAINING PROTEIN-LIKE"/>
    <property type="match status" value="1"/>
</dbReference>
<evidence type="ECO:0000256" key="3">
    <source>
        <dbReference type="ARBA" id="ARBA00022840"/>
    </source>
</evidence>
<sequence length="943" mass="104383">MHKVSKLNSSIDIIPLQGSSGDFRSRHMDNKHRMDQRCFRDQTLIARVQTYMHENENKIYIDVNEMADALQRRYRDYRNKKRAAFRGMVRKAYDELTEIFSKKPLIRESSTYDDDDFEDVDVESEMQQTSINDMLIHMYKKQNGNSSDKELIDISSDDDVSKSDDVSKNDKAGKEAKTPDVCNVTDESLNTSSIVTPNTESATQKPETPASAEKPEPSVSNPEIHASKSETLALKSETPVKSNTSVTQVKQTLVESTRKRQRDKENDSGQFLFAKKQRTVPVTETKITFSSVGGNDKILKTVCKLLAHMKHPEIFKQLGISPPRGFLLHGPPGCGKTLLAYAVAGELNMPLLKVAGPELVTGVSGESEARIRDLFEQALTLAPCVVFLDEIDAVAPHRATAQREMERRIVAQLLSSLDELNLKENGDRVLVIGATNRPDSLDPALRRAGRFDREVCLGIPDREARAKILAVHTENVVLAPNISLSTIASLTPGFVGADLVALIREAAMAAVDRVFEDLNRSKQTEKLPEIIETDKQSNKEAQTFKNLESLATTNVESLDTNITTEASTTIENTSTYLRDSPKNPSPEITEMDVIQEQHSPDFSNLLAWLRNEPPLSPECLSSLCIEHSDFETALRVVQPSAKREGFATVPDVTWDDVGSLQDIRQELQMAILAPVKHTEHFNALGLSAASGVLLCGPPGCGKTLLAKAIANEAGINFISVKGPELLNMYVGESEKAVRQCFLRAKNSMPCVIFFDEIDALCPKRTEGDNSATSRVVNQMLTEMDGVESRQGVFLMAASNRPDIIDSAVLRPGRLDKIVYVGLPTASDRVDILRAITKNGTRPKLASNVDLNQVGYNDKCEGYTGADLAALIKEAGMEALKEIIAGYGQPEITMQHIYQAFDKDIKYYEKFSKLYSIKKNSEVTPMETPIDAPIVDVVMEPMET</sequence>
<dbReference type="Proteomes" id="UP000000311">
    <property type="component" value="Unassembled WGS sequence"/>
</dbReference>
<dbReference type="FunCoup" id="E2AYL6">
    <property type="interactions" value="2172"/>
</dbReference>
<feature type="compositionally biased region" description="Basic and acidic residues" evidence="4">
    <location>
        <begin position="159"/>
        <end position="178"/>
    </location>
</feature>
<dbReference type="AlphaFoldDB" id="E2AYL6"/>
<dbReference type="GO" id="GO:0005634">
    <property type="term" value="C:nucleus"/>
    <property type="evidence" value="ECO:0007669"/>
    <property type="project" value="TreeGrafter"/>
</dbReference>
<dbReference type="SMART" id="SM00382">
    <property type="entry name" value="AAA"/>
    <property type="match status" value="2"/>
</dbReference>
<keyword evidence="2" id="KW-0547">Nucleotide-binding</keyword>
<feature type="compositionally biased region" description="Basic and acidic residues" evidence="4">
    <location>
        <begin position="256"/>
        <end position="267"/>
    </location>
</feature>
<dbReference type="InterPro" id="IPR003959">
    <property type="entry name" value="ATPase_AAA_core"/>
</dbReference>
<dbReference type="GO" id="GO:0005524">
    <property type="term" value="F:ATP binding"/>
    <property type="evidence" value="ECO:0007669"/>
    <property type="project" value="UniProtKB-KW"/>
</dbReference>
<dbReference type="GO" id="GO:0016887">
    <property type="term" value="F:ATP hydrolysis activity"/>
    <property type="evidence" value="ECO:0007669"/>
    <property type="project" value="InterPro"/>
</dbReference>
<proteinExistence type="inferred from homology"/>
<dbReference type="Gene3D" id="1.10.10.2010">
    <property type="match status" value="1"/>
</dbReference>
<evidence type="ECO:0000256" key="2">
    <source>
        <dbReference type="ARBA" id="ARBA00022741"/>
    </source>
</evidence>
<evidence type="ECO:0000313" key="7">
    <source>
        <dbReference type="Proteomes" id="UP000000311"/>
    </source>
</evidence>
<keyword evidence="7" id="KW-1185">Reference proteome</keyword>